<organism evidence="1 2">
    <name type="scientific">Symbiodinium microadriaticum</name>
    <name type="common">Dinoflagellate</name>
    <name type="synonym">Zooxanthella microadriatica</name>
    <dbReference type="NCBI Taxonomy" id="2951"/>
    <lineage>
        <taxon>Eukaryota</taxon>
        <taxon>Sar</taxon>
        <taxon>Alveolata</taxon>
        <taxon>Dinophyceae</taxon>
        <taxon>Suessiales</taxon>
        <taxon>Symbiodiniaceae</taxon>
        <taxon>Symbiodinium</taxon>
    </lineage>
</organism>
<reference evidence="1 2" key="1">
    <citation type="submission" date="2016-02" db="EMBL/GenBank/DDBJ databases">
        <title>Genome analysis of coral dinoflagellate symbionts highlights evolutionary adaptations to a symbiotic lifestyle.</title>
        <authorList>
            <person name="Aranda M."/>
            <person name="Li Y."/>
            <person name="Liew Y.J."/>
            <person name="Baumgarten S."/>
            <person name="Simakov O."/>
            <person name="Wilson M."/>
            <person name="Piel J."/>
            <person name="Ashoor H."/>
            <person name="Bougouffa S."/>
            <person name="Bajic V.B."/>
            <person name="Ryu T."/>
            <person name="Ravasi T."/>
            <person name="Bayer T."/>
            <person name="Micklem G."/>
            <person name="Kim H."/>
            <person name="Bhak J."/>
            <person name="Lajeunesse T.C."/>
            <person name="Voolstra C.R."/>
        </authorList>
    </citation>
    <scope>NUCLEOTIDE SEQUENCE [LARGE SCALE GENOMIC DNA]</scope>
    <source>
        <strain evidence="1 2">CCMP2467</strain>
    </source>
</reference>
<name>A0A1Q9EFV5_SYMMI</name>
<dbReference type="OrthoDB" id="10269982at2759"/>
<sequence>MSAVAQASFWQMAVAMLEDMQKTQMVIDEVSYGIAIEACSRAEKAVISSDGCQGFPELLCFLTWKLSCPTPRDPQVYNGAIFARGGSCCYAQKELPIAAVSVQACWAKVAPYLG</sequence>
<comment type="caution">
    <text evidence="1">The sequence shown here is derived from an EMBL/GenBank/DDBJ whole genome shotgun (WGS) entry which is preliminary data.</text>
</comment>
<gene>
    <name evidence="1" type="ORF">AK812_SmicGene10418</name>
</gene>
<dbReference type="Proteomes" id="UP000186817">
    <property type="component" value="Unassembled WGS sequence"/>
</dbReference>
<dbReference type="EMBL" id="LSRX01000163">
    <property type="protein sequence ID" value="OLQ06289.1"/>
    <property type="molecule type" value="Genomic_DNA"/>
</dbReference>
<evidence type="ECO:0000313" key="1">
    <source>
        <dbReference type="EMBL" id="OLQ06289.1"/>
    </source>
</evidence>
<protein>
    <submittedName>
        <fullName evidence="1">Uncharacterized protein</fullName>
    </submittedName>
</protein>
<evidence type="ECO:0000313" key="2">
    <source>
        <dbReference type="Proteomes" id="UP000186817"/>
    </source>
</evidence>
<accession>A0A1Q9EFV5</accession>
<proteinExistence type="predicted"/>
<dbReference type="AlphaFoldDB" id="A0A1Q9EFV5"/>
<keyword evidence="2" id="KW-1185">Reference proteome</keyword>